<sequence length="339" mass="36159">MAYETTDAPDVLPTYSSTDYPSSISSFSTIGLGSKAVSASDPNITNTISGSLLPTTIPTPTAIHAVYSSLATDDAYTTTQFAKIATTVTYATINSNSPASLIATCVPITLLYTPCKCESQVYPSVDMTTIVYIQGQTTATLTVPKAAYETGSRSYSQPIVQLPPGWNEEHQTDAGGDIFPVAQPKVGTHHDSQPRHRHGQAGNPNPALDPQRYSRPSHKNHQYAIPTSASGSRGNYRQAQGNRQPSAPAQGDSLSNDGILPRPTQSSVSKSLTTGTAIILTPELNTSRVLPLSSTSHQEHGSFEHKESSPPTPMVVSTGLRNHSTFWIMIVAMMGMLLL</sequence>
<gene>
    <name evidence="2" type="ORF">FHETE_5296</name>
</gene>
<evidence type="ECO:0000256" key="1">
    <source>
        <dbReference type="SAM" id="MobiDB-lite"/>
    </source>
</evidence>
<dbReference type="OrthoDB" id="2019572at2759"/>
<feature type="region of interest" description="Disordered" evidence="1">
    <location>
        <begin position="163"/>
        <end position="272"/>
    </location>
</feature>
<accession>A0A8H5WRJ1</accession>
<evidence type="ECO:0000313" key="2">
    <source>
        <dbReference type="EMBL" id="KAF5668360.1"/>
    </source>
</evidence>
<feature type="compositionally biased region" description="Polar residues" evidence="1">
    <location>
        <begin position="263"/>
        <end position="272"/>
    </location>
</feature>
<evidence type="ECO:0000313" key="3">
    <source>
        <dbReference type="Proteomes" id="UP000567885"/>
    </source>
</evidence>
<dbReference type="EMBL" id="JAAGWQ010000094">
    <property type="protein sequence ID" value="KAF5668360.1"/>
    <property type="molecule type" value="Genomic_DNA"/>
</dbReference>
<feature type="compositionally biased region" description="Basic and acidic residues" evidence="1">
    <location>
        <begin position="297"/>
        <end position="308"/>
    </location>
</feature>
<proteinExistence type="predicted"/>
<organism evidence="2 3">
    <name type="scientific">Fusarium heterosporum</name>
    <dbReference type="NCBI Taxonomy" id="42747"/>
    <lineage>
        <taxon>Eukaryota</taxon>
        <taxon>Fungi</taxon>
        <taxon>Dikarya</taxon>
        <taxon>Ascomycota</taxon>
        <taxon>Pezizomycotina</taxon>
        <taxon>Sordariomycetes</taxon>
        <taxon>Hypocreomycetidae</taxon>
        <taxon>Hypocreales</taxon>
        <taxon>Nectriaceae</taxon>
        <taxon>Fusarium</taxon>
        <taxon>Fusarium heterosporum species complex</taxon>
    </lineage>
</organism>
<feature type="region of interest" description="Disordered" evidence="1">
    <location>
        <begin position="292"/>
        <end position="314"/>
    </location>
</feature>
<keyword evidence="3" id="KW-1185">Reference proteome</keyword>
<name>A0A8H5WRJ1_FUSHE</name>
<dbReference type="AlphaFoldDB" id="A0A8H5WRJ1"/>
<reference evidence="2 3" key="1">
    <citation type="submission" date="2020-05" db="EMBL/GenBank/DDBJ databases">
        <title>Identification and distribution of gene clusters putatively required for synthesis of sphingolipid metabolism inhibitors in phylogenetically diverse species of the filamentous fungus Fusarium.</title>
        <authorList>
            <person name="Kim H.-S."/>
            <person name="Busman M."/>
            <person name="Brown D.W."/>
            <person name="Divon H."/>
            <person name="Uhlig S."/>
            <person name="Proctor R.H."/>
        </authorList>
    </citation>
    <scope>NUCLEOTIDE SEQUENCE [LARGE SCALE GENOMIC DNA]</scope>
    <source>
        <strain evidence="2 3">NRRL 20693</strain>
    </source>
</reference>
<protein>
    <submittedName>
        <fullName evidence="2">Uncharacterized protein</fullName>
    </submittedName>
</protein>
<dbReference type="Proteomes" id="UP000567885">
    <property type="component" value="Unassembled WGS sequence"/>
</dbReference>
<comment type="caution">
    <text evidence="2">The sequence shown here is derived from an EMBL/GenBank/DDBJ whole genome shotgun (WGS) entry which is preliminary data.</text>
</comment>
<feature type="compositionally biased region" description="Polar residues" evidence="1">
    <location>
        <begin position="225"/>
        <end position="256"/>
    </location>
</feature>